<protein>
    <submittedName>
        <fullName evidence="2">Unannotated protein</fullName>
    </submittedName>
</protein>
<organism evidence="2">
    <name type="scientific">freshwater metagenome</name>
    <dbReference type="NCBI Taxonomy" id="449393"/>
    <lineage>
        <taxon>unclassified sequences</taxon>
        <taxon>metagenomes</taxon>
        <taxon>ecological metagenomes</taxon>
    </lineage>
</organism>
<dbReference type="AlphaFoldDB" id="A0A6J7L291"/>
<dbReference type="GO" id="GO:0016226">
    <property type="term" value="P:iron-sulfur cluster assembly"/>
    <property type="evidence" value="ECO:0007669"/>
    <property type="project" value="InterPro"/>
</dbReference>
<evidence type="ECO:0000259" key="1">
    <source>
        <dbReference type="Pfam" id="PF01458"/>
    </source>
</evidence>
<dbReference type="Pfam" id="PF01458">
    <property type="entry name" value="SUFBD_core"/>
    <property type="match status" value="1"/>
</dbReference>
<dbReference type="SUPFAM" id="SSF101960">
    <property type="entry name" value="Stabilizer of iron transporter SufD"/>
    <property type="match status" value="1"/>
</dbReference>
<feature type="domain" description="SUF system FeS cluster assembly SufBD core" evidence="1">
    <location>
        <begin position="110"/>
        <end position="338"/>
    </location>
</feature>
<evidence type="ECO:0000313" key="2">
    <source>
        <dbReference type="EMBL" id="CAB4959824.1"/>
    </source>
</evidence>
<dbReference type="InterPro" id="IPR037284">
    <property type="entry name" value="SUF_FeS_clus_asmbl_SufBD_sf"/>
</dbReference>
<accession>A0A6J7L291</accession>
<gene>
    <name evidence="2" type="ORF">UFOPK3772_02121</name>
</gene>
<dbReference type="InterPro" id="IPR000825">
    <property type="entry name" value="SUF_FeS_clus_asmbl_SufBD_core"/>
</dbReference>
<reference evidence="2" key="1">
    <citation type="submission" date="2020-05" db="EMBL/GenBank/DDBJ databases">
        <authorList>
            <person name="Chiriac C."/>
            <person name="Salcher M."/>
            <person name="Ghai R."/>
            <person name="Kavagutti S V."/>
        </authorList>
    </citation>
    <scope>NUCLEOTIDE SEQUENCE</scope>
</reference>
<dbReference type="EMBL" id="CAFBNE010000072">
    <property type="protein sequence ID" value="CAB4959824.1"/>
    <property type="molecule type" value="Genomic_DNA"/>
</dbReference>
<sequence>MTIAPPHDLAPRVASFDPDSFGVPTGRELEWRFAPLDVLKPFFSLDPEAGTVTGISTSEFVANVPIESVASTWTPTDLTGALARSGARSAVVIDIPREARVDEPVVVRLEASSSFAYQHVEITAGAFSSARIVIEANTVADISGAIVINVADGAELTLLMVVDGPKEHRLVAHLPATVGRDARFTACTVTLGGRAVRLLPSVHYRSSGGSAELLGVFLAEGEQFFEQRIFVEHEQPHCTSNVIYKGALSGALAHTVWIGDVLVRREAIGTQTYEMNRNLLLSDGPRADSVPNLELETGDVVSAGHASATGRFDDEQLFYLQSRGIPAELARQLVVRGFFADVLGRLGMPAWRDTMMQRISARLGMADEESDDA</sequence>
<dbReference type="PANTHER" id="PTHR43575:SF1">
    <property type="entry name" value="PROTEIN ABCI7, CHLOROPLASTIC"/>
    <property type="match status" value="1"/>
</dbReference>
<dbReference type="InterPro" id="IPR055346">
    <property type="entry name" value="Fe-S_cluster_assembly_SufBD"/>
</dbReference>
<proteinExistence type="predicted"/>
<name>A0A6J7L291_9ZZZZ</name>
<dbReference type="PANTHER" id="PTHR43575">
    <property type="entry name" value="PROTEIN ABCI7, CHLOROPLASTIC"/>
    <property type="match status" value="1"/>
</dbReference>